<evidence type="ECO:0000256" key="15">
    <source>
        <dbReference type="ARBA" id="ARBA00023273"/>
    </source>
</evidence>
<evidence type="ECO:0000259" key="18">
    <source>
        <dbReference type="PROSITE" id="PS50259"/>
    </source>
</evidence>
<keyword evidence="9 17" id="KW-0472">Membrane</keyword>
<evidence type="ECO:0000313" key="21">
    <source>
        <dbReference type="Proteomes" id="UP000677228"/>
    </source>
</evidence>
<evidence type="ECO:0000256" key="7">
    <source>
        <dbReference type="ARBA" id="ARBA00023018"/>
    </source>
</evidence>
<feature type="transmembrane region" description="Helical" evidence="17">
    <location>
        <begin position="649"/>
        <end position="667"/>
    </location>
</feature>
<keyword evidence="3" id="KW-1003">Cell membrane</keyword>
<dbReference type="Pfam" id="PF00003">
    <property type="entry name" value="7tm_3"/>
    <property type="match status" value="1"/>
</dbReference>
<dbReference type="AlphaFoldDB" id="A0A8S2DXJ8"/>
<keyword evidence="4 17" id="KW-0812">Transmembrane</keyword>
<dbReference type="InterPro" id="IPR043458">
    <property type="entry name" value="GPR158/179"/>
</dbReference>
<dbReference type="PANTHER" id="PTHR32546:SF26">
    <property type="entry name" value="SMOG, ISOFORM D"/>
    <property type="match status" value="1"/>
</dbReference>
<proteinExistence type="inferred from homology"/>
<dbReference type="EMBL" id="CAJNOK010009043">
    <property type="protein sequence ID" value="CAF1079554.1"/>
    <property type="molecule type" value="Genomic_DNA"/>
</dbReference>
<dbReference type="InterPro" id="IPR054714">
    <property type="entry name" value="GPR158_179_extracellular"/>
</dbReference>
<dbReference type="GO" id="GO:0004930">
    <property type="term" value="F:G protein-coupled receptor activity"/>
    <property type="evidence" value="ECO:0007669"/>
    <property type="project" value="UniProtKB-KW"/>
</dbReference>
<evidence type="ECO:0000256" key="14">
    <source>
        <dbReference type="ARBA" id="ARBA00023257"/>
    </source>
</evidence>
<evidence type="ECO:0000256" key="4">
    <source>
        <dbReference type="ARBA" id="ARBA00022692"/>
    </source>
</evidence>
<name>A0A8S2DXJ8_9BILA</name>
<dbReference type="InterPro" id="IPR017978">
    <property type="entry name" value="GPCR_3_C"/>
</dbReference>
<keyword evidence="7" id="KW-0770">Synapse</keyword>
<keyword evidence="10" id="KW-1015">Disulfide bond</keyword>
<keyword evidence="11" id="KW-0675">Receptor</keyword>
<comment type="caution">
    <text evidence="19">The sequence shown here is derived from an EMBL/GenBank/DDBJ whole genome shotgun (WGS) entry which is preliminary data.</text>
</comment>
<reference evidence="19" key="1">
    <citation type="submission" date="2021-02" db="EMBL/GenBank/DDBJ databases">
        <authorList>
            <person name="Nowell W R."/>
        </authorList>
    </citation>
    <scope>NUCLEOTIDE SEQUENCE</scope>
</reference>
<evidence type="ECO:0000313" key="20">
    <source>
        <dbReference type="EMBL" id="CAF3842861.1"/>
    </source>
</evidence>
<evidence type="ECO:0000256" key="2">
    <source>
        <dbReference type="ARBA" id="ARBA00007242"/>
    </source>
</evidence>
<evidence type="ECO:0000256" key="1">
    <source>
        <dbReference type="ARBA" id="ARBA00004487"/>
    </source>
</evidence>
<keyword evidence="6 17" id="KW-1133">Transmembrane helix</keyword>
<accession>A0A8S2DXJ8</accession>
<comment type="similarity">
    <text evidence="2">Belongs to the G-protein coupled receptor 3 family.</text>
</comment>
<dbReference type="Proteomes" id="UP000682733">
    <property type="component" value="Unassembled WGS sequence"/>
</dbReference>
<feature type="transmembrane region" description="Helical" evidence="17">
    <location>
        <begin position="450"/>
        <end position="474"/>
    </location>
</feature>
<sequence>MEEEQHELLKYISYMKLPFQNNNHHYVDYLKRSNDDRQLSHTSLIQKFTKNTFLYVLYICTNFIIGLLFVVIIASIFSATTTVSSQSITTSTTLSLSSSLSSSLFNVTLAPKRARLKRQFEHVGNDITSSSTDKYSYMTLVRKVFSDRTSTYDPDCTLNVPNDYYQKLPLNSAAEKIIELISQTYTRELKVIKILASKVKTKLNMPTNINNDFLISKLNEEYRNELRLILSKFKDIKAILITTYEHNSVTHYSSIRYYKLYTNISDNDDEELDEDIKDSITKENNILLDFGAANAHETLKNWKDKRTTTLNSSMGENSTSDWSPWRDGWWLGPVLCDIRKAEAYLMAYVLPLTESYFLVTYVNISNVDINQCASDNIPFGGTNKCYNDMECVQLRGYGFQLGAYECKCTSIKGNVTVVIKGFDLEMNTTNNSQACICNQSSGCQAEYNKILRYVTVGIQSIFIFFVAVLAVIVFERRKTKIIKHSMWILLELILLGAALLYASVIVDAFKPHVIVCLLTPWLREVGFTIVYGTLILRVYKMLAEFQSRKAHCVQVKEKDILRILFFICVSIVGYLLAWTLLNIDHSSDKEFQDNLLGSGLTKEKLYFEACRPRWWDFLVQIAEFTCLCVGIRFIYSTRTAPSEYHERKLITISIACEMIFSTLLHIISDDHPNREHRFRSVVDGFETSDFVTKLQSNGDVEFGELNIRDMDPEDIRVSILL</sequence>
<feature type="transmembrane region" description="Helical" evidence="17">
    <location>
        <begin position="617"/>
        <end position="637"/>
    </location>
</feature>
<comment type="subcellular location">
    <subcellularLocation>
        <location evidence="1">Cell projection</location>
        <location evidence="1">Neuron projection</location>
    </subcellularLocation>
    <subcellularLocation>
        <location evidence="16">Postsynaptic cell membrane</location>
        <topology evidence="16">Multi-pass membrane protein</topology>
    </subcellularLocation>
</comment>
<feature type="domain" description="G-protein coupled receptors family 3 profile" evidence="18">
    <location>
        <begin position="451"/>
        <end position="660"/>
    </location>
</feature>
<feature type="transmembrane region" description="Helical" evidence="17">
    <location>
        <begin position="53"/>
        <end position="77"/>
    </location>
</feature>
<evidence type="ECO:0000256" key="3">
    <source>
        <dbReference type="ARBA" id="ARBA00022475"/>
    </source>
</evidence>
<gene>
    <name evidence="19" type="ORF">OVA965_LOCUS18295</name>
    <name evidence="20" type="ORF">TMI583_LOCUS18309</name>
</gene>
<keyword evidence="8" id="KW-0297">G-protein coupled receptor</keyword>
<dbReference type="Proteomes" id="UP000677228">
    <property type="component" value="Unassembled WGS sequence"/>
</dbReference>
<evidence type="ECO:0000256" key="10">
    <source>
        <dbReference type="ARBA" id="ARBA00023157"/>
    </source>
</evidence>
<dbReference type="PANTHER" id="PTHR32546">
    <property type="entry name" value="G-PROTEIN COUPLED RECEPTOR 158-RELATED"/>
    <property type="match status" value="1"/>
</dbReference>
<evidence type="ECO:0000256" key="13">
    <source>
        <dbReference type="ARBA" id="ARBA00023224"/>
    </source>
</evidence>
<keyword evidence="12" id="KW-0325">Glycoprotein</keyword>
<keyword evidence="13" id="KW-0807">Transducer</keyword>
<evidence type="ECO:0000256" key="11">
    <source>
        <dbReference type="ARBA" id="ARBA00023170"/>
    </source>
</evidence>
<organism evidence="19 21">
    <name type="scientific">Didymodactylos carnosus</name>
    <dbReference type="NCBI Taxonomy" id="1234261"/>
    <lineage>
        <taxon>Eukaryota</taxon>
        <taxon>Metazoa</taxon>
        <taxon>Spiralia</taxon>
        <taxon>Gnathifera</taxon>
        <taxon>Rotifera</taxon>
        <taxon>Eurotatoria</taxon>
        <taxon>Bdelloidea</taxon>
        <taxon>Philodinida</taxon>
        <taxon>Philodinidae</taxon>
        <taxon>Didymodactylos</taxon>
    </lineage>
</organism>
<evidence type="ECO:0000256" key="12">
    <source>
        <dbReference type="ARBA" id="ARBA00023180"/>
    </source>
</evidence>
<evidence type="ECO:0000313" key="19">
    <source>
        <dbReference type="EMBL" id="CAF1079554.1"/>
    </source>
</evidence>
<evidence type="ECO:0000256" key="8">
    <source>
        <dbReference type="ARBA" id="ARBA00023040"/>
    </source>
</evidence>
<feature type="transmembrane region" description="Helical" evidence="17">
    <location>
        <begin position="521"/>
        <end position="539"/>
    </location>
</feature>
<keyword evidence="5" id="KW-0732">Signal</keyword>
<evidence type="ECO:0000256" key="17">
    <source>
        <dbReference type="SAM" id="Phobius"/>
    </source>
</evidence>
<dbReference type="PROSITE" id="PS50259">
    <property type="entry name" value="G_PROTEIN_RECEP_F3_4"/>
    <property type="match status" value="1"/>
</dbReference>
<evidence type="ECO:0000256" key="9">
    <source>
        <dbReference type="ARBA" id="ARBA00023136"/>
    </source>
</evidence>
<keyword evidence="14" id="KW-0628">Postsynaptic cell membrane</keyword>
<feature type="transmembrane region" description="Helical" evidence="17">
    <location>
        <begin position="486"/>
        <end position="509"/>
    </location>
</feature>
<protein>
    <recommendedName>
        <fullName evidence="18">G-protein coupled receptors family 3 profile domain-containing protein</fullName>
    </recommendedName>
</protein>
<dbReference type="EMBL" id="CAJOBA010009060">
    <property type="protein sequence ID" value="CAF3842861.1"/>
    <property type="molecule type" value="Genomic_DNA"/>
</dbReference>
<evidence type="ECO:0000256" key="6">
    <source>
        <dbReference type="ARBA" id="ARBA00022989"/>
    </source>
</evidence>
<evidence type="ECO:0000256" key="16">
    <source>
        <dbReference type="ARBA" id="ARBA00034104"/>
    </source>
</evidence>
<dbReference type="GO" id="GO:0043005">
    <property type="term" value="C:neuron projection"/>
    <property type="evidence" value="ECO:0007669"/>
    <property type="project" value="UniProtKB-SubCell"/>
</dbReference>
<dbReference type="GO" id="GO:0045211">
    <property type="term" value="C:postsynaptic membrane"/>
    <property type="evidence" value="ECO:0007669"/>
    <property type="project" value="UniProtKB-SubCell"/>
</dbReference>
<feature type="transmembrane region" description="Helical" evidence="17">
    <location>
        <begin position="560"/>
        <end position="581"/>
    </location>
</feature>
<dbReference type="Pfam" id="PF22572">
    <property type="entry name" value="GPR158_179_EC"/>
    <property type="match status" value="1"/>
</dbReference>
<evidence type="ECO:0000256" key="5">
    <source>
        <dbReference type="ARBA" id="ARBA00022729"/>
    </source>
</evidence>
<keyword evidence="15" id="KW-0966">Cell projection</keyword>